<evidence type="ECO:0000313" key="1">
    <source>
        <dbReference type="EMBL" id="GLI53999.1"/>
    </source>
</evidence>
<keyword evidence="2" id="KW-1185">Reference proteome</keyword>
<sequence>MEVNEKICSLLIFNKLQVFEQSKSVILRGEAPKNLGRNCYPKKRMLFKLNPKKNYKIY</sequence>
<organism evidence="1 2">
    <name type="scientific">Thermodesulfovibrio yellowstonii</name>
    <dbReference type="NCBI Taxonomy" id="28262"/>
    <lineage>
        <taxon>Bacteria</taxon>
        <taxon>Pseudomonadati</taxon>
        <taxon>Nitrospirota</taxon>
        <taxon>Thermodesulfovibrionia</taxon>
        <taxon>Thermodesulfovibrionales</taxon>
        <taxon>Thermodesulfovibrionaceae</taxon>
        <taxon>Thermodesulfovibrio</taxon>
    </lineage>
</organism>
<dbReference type="Proteomes" id="UP001144297">
    <property type="component" value="Unassembled WGS sequence"/>
</dbReference>
<dbReference type="EMBL" id="BSDX01000001">
    <property type="protein sequence ID" value="GLI53999.1"/>
    <property type="molecule type" value="Genomic_DNA"/>
</dbReference>
<proteinExistence type="predicted"/>
<name>A0A9W6GHI7_9BACT</name>
<evidence type="ECO:0000313" key="2">
    <source>
        <dbReference type="Proteomes" id="UP001144297"/>
    </source>
</evidence>
<accession>A0A9W6GHI7</accession>
<comment type="caution">
    <text evidence="1">The sequence shown here is derived from an EMBL/GenBank/DDBJ whole genome shotgun (WGS) entry which is preliminary data.</text>
</comment>
<gene>
    <name evidence="1" type="ORF">TISLANDTSLP1_16920</name>
</gene>
<dbReference type="AlphaFoldDB" id="A0A9W6GHI7"/>
<reference evidence="1" key="1">
    <citation type="submission" date="2022-12" db="EMBL/GenBank/DDBJ databases">
        <title>Reference genome sequencing for broad-spectrum identification of bacterial and archaeal isolates by mass spectrometry.</title>
        <authorList>
            <person name="Sekiguchi Y."/>
            <person name="Tourlousse D.M."/>
        </authorList>
    </citation>
    <scope>NUCLEOTIDE SEQUENCE</scope>
    <source>
        <strain evidence="1">TSL-P1</strain>
    </source>
</reference>
<protein>
    <submittedName>
        <fullName evidence="1">Uncharacterized protein</fullName>
    </submittedName>
</protein>